<name>A0ABS6BWI4_9CLOT</name>
<reference evidence="1 2" key="1">
    <citation type="submission" date="2021-06" db="EMBL/GenBank/DDBJ databases">
        <title>Clostridia strains as spoilage organisms.</title>
        <authorList>
            <person name="Wambui J."/>
            <person name="Stephan R."/>
            <person name="Stevens M.J.A."/>
        </authorList>
    </citation>
    <scope>NUCLEOTIDE SEQUENCE [LARGE SCALE GENOMIC DNA]</scope>
    <source>
        <strain evidence="1 2">DSM 14204</strain>
    </source>
</reference>
<gene>
    <name evidence="1" type="ORF">KPL37_14250</name>
</gene>
<accession>A0ABS6BWI4</accession>
<dbReference type="Proteomes" id="UP000776252">
    <property type="component" value="Unassembled WGS sequence"/>
</dbReference>
<proteinExistence type="predicted"/>
<sequence>MNKLSLRNRFLKVGNKFRTGDFNLITVATIIDEIRYSVGELTSNEVRILLEIPISVLKDDVSLKNEDLWCRENKEYFAGNLCIEDDFGMDLRKKVLKGNCDISDMLYSLEYVKDNYNSLINRHGRNIELILRNPEVTLREDCKIVNEDKFRSKGELFSKYIDNAVNL</sequence>
<comment type="caution">
    <text evidence="1">The sequence shown here is derived from an EMBL/GenBank/DDBJ whole genome shotgun (WGS) entry which is preliminary data.</text>
</comment>
<keyword evidence="2" id="KW-1185">Reference proteome</keyword>
<evidence type="ECO:0000313" key="1">
    <source>
        <dbReference type="EMBL" id="MBU3160904.1"/>
    </source>
</evidence>
<dbReference type="EMBL" id="JAHLDV010000039">
    <property type="protein sequence ID" value="MBU3160904.1"/>
    <property type="molecule type" value="Genomic_DNA"/>
</dbReference>
<organism evidence="1 2">
    <name type="scientific">Clostridium frigoris</name>
    <dbReference type="NCBI Taxonomy" id="205327"/>
    <lineage>
        <taxon>Bacteria</taxon>
        <taxon>Bacillati</taxon>
        <taxon>Bacillota</taxon>
        <taxon>Clostridia</taxon>
        <taxon>Eubacteriales</taxon>
        <taxon>Clostridiaceae</taxon>
        <taxon>Clostridium</taxon>
    </lineage>
</organism>
<protein>
    <submittedName>
        <fullName evidence="1">Uncharacterized protein</fullName>
    </submittedName>
</protein>
<evidence type="ECO:0000313" key="2">
    <source>
        <dbReference type="Proteomes" id="UP000776252"/>
    </source>
</evidence>
<dbReference type="RefSeq" id="WP_216150426.1">
    <property type="nucleotide sequence ID" value="NZ_JAHLDV010000039.1"/>
</dbReference>